<dbReference type="EMBL" id="FOJY01000004">
    <property type="protein sequence ID" value="SFA86839.1"/>
    <property type="molecule type" value="Genomic_DNA"/>
</dbReference>
<sequence length="165" mass="18925">MEKGRFEYRKATKEDIVRIQEIYAFAREQMRKTGNPNQWGDNKPPLETIMSDIKNGNLILICNPDICGVFSFTIGLEKTYSIIENGKWLNDDKYGVIHKVASAGNNCGIMEAVLFYCEKKIGNIRIDTHNDNKIMQHILEKNGYVKCGRIYVEDGSPRIAYQKVN</sequence>
<dbReference type="STRING" id="1120918.SAMN05216249_10420"/>
<accession>A0A1I0WDK7</accession>
<name>A0A1I0WDK7_9FIRM</name>
<dbReference type="RefSeq" id="WP_092870694.1">
    <property type="nucleotide sequence ID" value="NZ_FOJY01000004.1"/>
</dbReference>
<evidence type="ECO:0000313" key="2">
    <source>
        <dbReference type="Proteomes" id="UP000198838"/>
    </source>
</evidence>
<dbReference type="InterPro" id="IPR016181">
    <property type="entry name" value="Acyl_CoA_acyltransferase"/>
</dbReference>
<protein>
    <recommendedName>
        <fullName evidence="3">N-acetyltransferase domain-containing protein</fullName>
    </recommendedName>
</protein>
<evidence type="ECO:0000313" key="1">
    <source>
        <dbReference type="EMBL" id="SFA86839.1"/>
    </source>
</evidence>
<organism evidence="1 2">
    <name type="scientific">Acetitomaculum ruminis DSM 5522</name>
    <dbReference type="NCBI Taxonomy" id="1120918"/>
    <lineage>
        <taxon>Bacteria</taxon>
        <taxon>Bacillati</taxon>
        <taxon>Bacillota</taxon>
        <taxon>Clostridia</taxon>
        <taxon>Lachnospirales</taxon>
        <taxon>Lachnospiraceae</taxon>
        <taxon>Acetitomaculum</taxon>
    </lineage>
</organism>
<gene>
    <name evidence="1" type="ORF">SAMN05216249_10420</name>
</gene>
<dbReference type="OrthoDB" id="9796381at2"/>
<reference evidence="1 2" key="1">
    <citation type="submission" date="2016-10" db="EMBL/GenBank/DDBJ databases">
        <authorList>
            <person name="de Groot N.N."/>
        </authorList>
    </citation>
    <scope>NUCLEOTIDE SEQUENCE [LARGE SCALE GENOMIC DNA]</scope>
    <source>
        <strain evidence="1 2">DSM 5522</strain>
    </source>
</reference>
<proteinExistence type="predicted"/>
<evidence type="ECO:0008006" key="3">
    <source>
        <dbReference type="Google" id="ProtNLM"/>
    </source>
</evidence>
<dbReference type="SUPFAM" id="SSF55729">
    <property type="entry name" value="Acyl-CoA N-acyltransferases (Nat)"/>
    <property type="match status" value="1"/>
</dbReference>
<keyword evidence="2" id="KW-1185">Reference proteome</keyword>
<dbReference type="Proteomes" id="UP000198838">
    <property type="component" value="Unassembled WGS sequence"/>
</dbReference>
<dbReference type="AlphaFoldDB" id="A0A1I0WDK7"/>
<dbReference type="Gene3D" id="3.40.630.30">
    <property type="match status" value="1"/>
</dbReference>